<evidence type="ECO:0000259" key="3">
    <source>
        <dbReference type="Pfam" id="PF13251"/>
    </source>
</evidence>
<dbReference type="PANTHER" id="PTHR13366">
    <property type="entry name" value="MALARIA ANTIGEN-RELATED"/>
    <property type="match status" value="1"/>
</dbReference>
<dbReference type="InterPro" id="IPR011989">
    <property type="entry name" value="ARM-like"/>
</dbReference>
<organism evidence="4 5">
    <name type="scientific">Odynerus spinipes</name>
    <dbReference type="NCBI Taxonomy" id="1348599"/>
    <lineage>
        <taxon>Eukaryota</taxon>
        <taxon>Metazoa</taxon>
        <taxon>Ecdysozoa</taxon>
        <taxon>Arthropoda</taxon>
        <taxon>Hexapoda</taxon>
        <taxon>Insecta</taxon>
        <taxon>Pterygota</taxon>
        <taxon>Neoptera</taxon>
        <taxon>Endopterygota</taxon>
        <taxon>Hymenoptera</taxon>
        <taxon>Apocrita</taxon>
        <taxon>Aculeata</taxon>
        <taxon>Vespoidea</taxon>
        <taxon>Vespidae</taxon>
        <taxon>Eumeninae</taxon>
        <taxon>Odynerus</taxon>
    </lineage>
</organism>
<dbReference type="Gene3D" id="1.25.10.10">
    <property type="entry name" value="Leucine-rich Repeat Variant"/>
    <property type="match status" value="3"/>
</dbReference>
<evidence type="ECO:0000256" key="2">
    <source>
        <dbReference type="SAM" id="MobiDB-lite"/>
    </source>
</evidence>
<feature type="domain" description="DUF4042" evidence="3">
    <location>
        <begin position="344"/>
        <end position="519"/>
    </location>
</feature>
<gene>
    <name evidence="4" type="ORF">KPH14_011551</name>
</gene>
<evidence type="ECO:0000313" key="4">
    <source>
        <dbReference type="EMBL" id="KAK2579621.1"/>
    </source>
</evidence>
<dbReference type="Pfam" id="PF13513">
    <property type="entry name" value="HEAT_EZ"/>
    <property type="match status" value="1"/>
</dbReference>
<protein>
    <recommendedName>
        <fullName evidence="1">HEAT repeat-containing protein 6</fullName>
    </recommendedName>
</protein>
<dbReference type="Pfam" id="PF13251">
    <property type="entry name" value="DUF4042"/>
    <property type="match status" value="1"/>
</dbReference>
<dbReference type="InterPro" id="IPR025283">
    <property type="entry name" value="DUF4042"/>
</dbReference>
<evidence type="ECO:0000256" key="1">
    <source>
        <dbReference type="ARBA" id="ARBA00015263"/>
    </source>
</evidence>
<accession>A0AAD9RIA8</accession>
<dbReference type="SUPFAM" id="SSF48371">
    <property type="entry name" value="ARM repeat"/>
    <property type="match status" value="1"/>
</dbReference>
<dbReference type="PANTHER" id="PTHR13366:SF0">
    <property type="entry name" value="HEAT REPEAT-CONTAINING PROTEIN 6"/>
    <property type="match status" value="1"/>
</dbReference>
<feature type="region of interest" description="Disordered" evidence="2">
    <location>
        <begin position="287"/>
        <end position="312"/>
    </location>
</feature>
<dbReference type="EMBL" id="JAIFRP010000083">
    <property type="protein sequence ID" value="KAK2579621.1"/>
    <property type="molecule type" value="Genomic_DNA"/>
</dbReference>
<keyword evidence="5" id="KW-1185">Reference proteome</keyword>
<feature type="compositionally biased region" description="Basic residues" evidence="2">
    <location>
        <begin position="287"/>
        <end position="303"/>
    </location>
</feature>
<dbReference type="InterPro" id="IPR016024">
    <property type="entry name" value="ARM-type_fold"/>
</dbReference>
<reference evidence="4" key="1">
    <citation type="submission" date="2021-08" db="EMBL/GenBank/DDBJ databases">
        <authorList>
            <person name="Misof B."/>
            <person name="Oliver O."/>
            <person name="Podsiadlowski L."/>
            <person name="Donath A."/>
            <person name="Peters R."/>
            <person name="Mayer C."/>
            <person name="Rust J."/>
            <person name="Gunkel S."/>
            <person name="Lesny P."/>
            <person name="Martin S."/>
            <person name="Oeyen J.P."/>
            <person name="Petersen M."/>
            <person name="Panagiotis P."/>
            <person name="Wilbrandt J."/>
            <person name="Tanja T."/>
        </authorList>
    </citation>
    <scope>NUCLEOTIDE SEQUENCE</scope>
    <source>
        <strain evidence="4">GBR_01_08_01A</strain>
        <tissue evidence="4">Thorax + abdomen</tissue>
    </source>
</reference>
<reference evidence="4" key="2">
    <citation type="journal article" date="2023" name="Commun. Biol.">
        <title>Intrasexual cuticular hydrocarbon dimorphism in a wasp sheds light on hydrocarbon biosynthesis genes in Hymenoptera.</title>
        <authorList>
            <person name="Moris V.C."/>
            <person name="Podsiadlowski L."/>
            <person name="Martin S."/>
            <person name="Oeyen J.P."/>
            <person name="Donath A."/>
            <person name="Petersen M."/>
            <person name="Wilbrandt J."/>
            <person name="Misof B."/>
            <person name="Liedtke D."/>
            <person name="Thamm M."/>
            <person name="Scheiner R."/>
            <person name="Schmitt T."/>
            <person name="Niehuis O."/>
        </authorList>
    </citation>
    <scope>NUCLEOTIDE SEQUENCE</scope>
    <source>
        <strain evidence="4">GBR_01_08_01A</strain>
    </source>
</reference>
<proteinExistence type="predicted"/>
<sequence>MASVHANGSIERANIKFVNLIERTLSLTHTKLSDKKLINSCLYDLNDIDYRRINITNNDAVLLLINQLCAIVPPTETLLVKNTCQFLANVIQNDLILQGRTFATCGRWILDALRFSQQLAWSSILLALRNFLIIGDFDNINQYLQSLLGDKGLLNKYLRPQDDEWTELNLQAICCLEGILTNKKSNTSISKEYIHIIKDVVLNTVSFLPCSNHNTQYYSKIICSCLRILRTIIIDKLMSVSSDLIGEILGIVQAFLFYEIKDYVPIQPQHLCPAAMNLPERPHVVPKCKNQKVSKSKSKKQTTKKSIPDEKHNVATENKKIYKYSSESEVSDTETNDSVLAESKVRLETVRLLQGLIGNTQAREIFGYWPQIVATGSRNDARVLARSILKEPNTKVRQHVLSALTELLIGARPFLIHAEDVQPTSFITFFGTVYLMVKELHFTLSLALSIEKNAAVLTHLLKCVAALIQGTPYAKLKSGLATKLIRNCRSHIQHKDPTVKVATFLVFEALVWNDPITPEIKEILAKQSTINPEPEANTSSINDITIQEEEVDIEDLKNSKIESINQDKFSKDKSISSLLRVCLNNISNKTTSTPVQLQSLKLVDSETQIILHSCRALEIIAGCLENTDSSHNNCSLFWNIVFEPMTSLAQHEQTILREAACDCLGTIGPNMFTQLTRQQTVLLITILMGSVRDEESAVRAASLRALGMLITLPPLEEDAGFLMDLADIVCFGLEDQNLGVRIKATWALANLCDCLARRKCNEDTEPIPLEILLLKLYQTSVIAAKDSDKVKCNAVRALGSILYICPDREILKDTSSGLDALITCAVLGNDMKVRWNACRALGLVLSHNPDNILPSSWQEQVFPALCNLVCHSPNFKVRTNAAWALYSCKSYGKYTPTLWKSIVLAFENCQHVPSYVEYSHRDTLVQQLCLTLSHLAADTKVSELQNVWTEIGDHIENISNYIKKFQENILPEKVGNLIEAKAHLEKCVKSAKSSQEQRIATTLANLFDRTSHYDNLDILSIM</sequence>
<comment type="caution">
    <text evidence="4">The sequence shown here is derived from an EMBL/GenBank/DDBJ whole genome shotgun (WGS) entry which is preliminary data.</text>
</comment>
<name>A0AAD9RIA8_9HYME</name>
<dbReference type="InterPro" id="IPR052107">
    <property type="entry name" value="HEAT6"/>
</dbReference>
<dbReference type="AlphaFoldDB" id="A0AAD9RIA8"/>
<dbReference type="Proteomes" id="UP001258017">
    <property type="component" value="Unassembled WGS sequence"/>
</dbReference>
<evidence type="ECO:0000313" key="5">
    <source>
        <dbReference type="Proteomes" id="UP001258017"/>
    </source>
</evidence>